<name>A0A8C4W430_9SAUR</name>
<evidence type="ECO:0000256" key="2">
    <source>
        <dbReference type="ARBA" id="ARBA00022833"/>
    </source>
</evidence>
<dbReference type="InterPro" id="IPR046349">
    <property type="entry name" value="C1-like_sf"/>
</dbReference>
<dbReference type="GeneTree" id="ENSGT00940000157144"/>
<keyword evidence="2" id="KW-0862">Zinc</keyword>
<proteinExistence type="predicted"/>
<keyword evidence="6" id="KW-1185">Reference proteome</keyword>
<dbReference type="GO" id="GO:0046872">
    <property type="term" value="F:metal ion binding"/>
    <property type="evidence" value="ECO:0007669"/>
    <property type="project" value="UniProtKB-KW"/>
</dbReference>
<protein>
    <submittedName>
        <fullName evidence="5">Diacylglycerol kinase alpha</fullName>
    </submittedName>
</protein>
<feature type="region of interest" description="Disordered" evidence="3">
    <location>
        <begin position="64"/>
        <end position="107"/>
    </location>
</feature>
<keyword evidence="1" id="KW-0479">Metal-binding</keyword>
<evidence type="ECO:0000259" key="4">
    <source>
        <dbReference type="PROSITE" id="PS50081"/>
    </source>
</evidence>
<evidence type="ECO:0000256" key="1">
    <source>
        <dbReference type="ARBA" id="ARBA00022723"/>
    </source>
</evidence>
<dbReference type="Ensembl" id="ENSGEVT00005009771.1">
    <property type="protein sequence ID" value="ENSGEVP00005009318.1"/>
    <property type="gene ID" value="ENSGEVG00005006437.1"/>
</dbReference>
<dbReference type="OrthoDB" id="242257at2759"/>
<dbReference type="GO" id="GO:0004143">
    <property type="term" value="F:ATP-dependent diacylglycerol kinase activity"/>
    <property type="evidence" value="ECO:0007669"/>
    <property type="project" value="InterPro"/>
</dbReference>
<dbReference type="Pfam" id="PF00130">
    <property type="entry name" value="C1_1"/>
    <property type="match status" value="1"/>
</dbReference>
<dbReference type="InterPro" id="IPR037607">
    <property type="entry name" value="DGK"/>
</dbReference>
<evidence type="ECO:0000313" key="6">
    <source>
        <dbReference type="Proteomes" id="UP000694390"/>
    </source>
</evidence>
<dbReference type="GO" id="GO:0005886">
    <property type="term" value="C:plasma membrane"/>
    <property type="evidence" value="ECO:0007669"/>
    <property type="project" value="TreeGrafter"/>
</dbReference>
<gene>
    <name evidence="5" type="primary">DGKA</name>
</gene>
<dbReference type="AlphaFoldDB" id="A0A8C4W430"/>
<dbReference type="InterPro" id="IPR002219">
    <property type="entry name" value="PKC_DAG/PE"/>
</dbReference>
<reference evidence="5" key="2">
    <citation type="submission" date="2025-09" db="UniProtKB">
        <authorList>
            <consortium name="Ensembl"/>
        </authorList>
    </citation>
    <scope>IDENTIFICATION</scope>
</reference>
<sequence>QNMKDDGQHMWRLKHFNRPVYCNVCETLLLGLRKQGLFCKFTAHERCARRAPLSCISTYAKSRKDTSVKPRSPDSQPSPTPLKPRCPGSLPPPSLPRPASATSVRRRSRSFQSLTGLHCVWCHLKVGCDTPLPGAPVALPGAGGSFRGGGVRACAALTPISPRSTRSASPACPRPVTAGPCGTTSCPLRPSTPWCW</sequence>
<evidence type="ECO:0000313" key="5">
    <source>
        <dbReference type="Ensembl" id="ENSGEVP00005009318.1"/>
    </source>
</evidence>
<organism evidence="5 6">
    <name type="scientific">Gopherus evgoodei</name>
    <name type="common">Goodes thornscrub tortoise</name>
    <dbReference type="NCBI Taxonomy" id="1825980"/>
    <lineage>
        <taxon>Eukaryota</taxon>
        <taxon>Metazoa</taxon>
        <taxon>Chordata</taxon>
        <taxon>Craniata</taxon>
        <taxon>Vertebrata</taxon>
        <taxon>Euteleostomi</taxon>
        <taxon>Archelosauria</taxon>
        <taxon>Testudinata</taxon>
        <taxon>Testudines</taxon>
        <taxon>Cryptodira</taxon>
        <taxon>Durocryptodira</taxon>
        <taxon>Testudinoidea</taxon>
        <taxon>Testudinidae</taxon>
        <taxon>Gopherus</taxon>
    </lineage>
</organism>
<accession>A0A8C4W430</accession>
<evidence type="ECO:0000256" key="3">
    <source>
        <dbReference type="SAM" id="MobiDB-lite"/>
    </source>
</evidence>
<dbReference type="PROSITE" id="PS50081">
    <property type="entry name" value="ZF_DAG_PE_2"/>
    <property type="match status" value="1"/>
</dbReference>
<feature type="domain" description="Phorbol-ester/DAG-type" evidence="4">
    <location>
        <begin position="8"/>
        <end position="55"/>
    </location>
</feature>
<feature type="compositionally biased region" description="Pro residues" evidence="3">
    <location>
        <begin position="76"/>
        <end position="96"/>
    </location>
</feature>
<reference evidence="5" key="1">
    <citation type="submission" date="2025-08" db="UniProtKB">
        <authorList>
            <consortium name="Ensembl"/>
        </authorList>
    </citation>
    <scope>IDENTIFICATION</scope>
</reference>
<dbReference type="PANTHER" id="PTHR11255">
    <property type="entry name" value="DIACYLGLYCEROL KINASE"/>
    <property type="match status" value="1"/>
</dbReference>
<dbReference type="Proteomes" id="UP000694390">
    <property type="component" value="Unassembled WGS sequence"/>
</dbReference>
<dbReference type="SUPFAM" id="SSF57889">
    <property type="entry name" value="Cysteine-rich domain"/>
    <property type="match status" value="1"/>
</dbReference>
<dbReference type="PANTHER" id="PTHR11255:SF38">
    <property type="entry name" value="DIACYLGLYCEROL KINASE ALPHA"/>
    <property type="match status" value="1"/>
</dbReference>
<dbReference type="Gene3D" id="3.30.60.20">
    <property type="match status" value="1"/>
</dbReference>
<dbReference type="GO" id="GO:0007165">
    <property type="term" value="P:signal transduction"/>
    <property type="evidence" value="ECO:0007669"/>
    <property type="project" value="InterPro"/>
</dbReference>
<dbReference type="SMART" id="SM00109">
    <property type="entry name" value="C1"/>
    <property type="match status" value="1"/>
</dbReference>